<feature type="transmembrane region" description="Helical" evidence="7">
    <location>
        <begin position="285"/>
        <end position="304"/>
    </location>
</feature>
<evidence type="ECO:0000256" key="3">
    <source>
        <dbReference type="ARBA" id="ARBA00022553"/>
    </source>
</evidence>
<dbReference type="InterPro" id="IPR004358">
    <property type="entry name" value="Sig_transdc_His_kin-like_C"/>
</dbReference>
<feature type="domain" description="Histidine kinase" evidence="8">
    <location>
        <begin position="442"/>
        <end position="658"/>
    </location>
</feature>
<dbReference type="SUPFAM" id="SSF55874">
    <property type="entry name" value="ATPase domain of HSP90 chaperone/DNA topoisomerase II/histidine kinase"/>
    <property type="match status" value="1"/>
</dbReference>
<accession>A0A1T4M0N3</accession>
<dbReference type="InterPro" id="IPR036890">
    <property type="entry name" value="HATPase_C_sf"/>
</dbReference>
<dbReference type="Pfam" id="PF05226">
    <property type="entry name" value="CHASE2"/>
    <property type="match status" value="1"/>
</dbReference>
<comment type="catalytic activity">
    <reaction evidence="1">
        <text>ATP + protein L-histidine = ADP + protein N-phospho-L-histidine.</text>
        <dbReference type="EC" id="2.7.13.3"/>
    </reaction>
</comment>
<feature type="transmembrane region" description="Helical" evidence="7">
    <location>
        <begin position="336"/>
        <end position="356"/>
    </location>
</feature>
<sequence>MPTHPVTRNLRFLLLLAATLVILLSVDYLGAFAGVDTYFYDTFLRLRGTRPTSNRIVIVAVDAKTLDRFGQWPIRRRHYAELLGRLDQAAVVGFDLLLREQTADDGLLEAAIKRHGKVVLPVYVGAAAQPIGPLDRFASAATGHIHIELGVDNTARELFHSVYANKLLPSLSSKMYEAVSEQPLLRLPPPVSTTGRLIQQDHHTINYYGTPGAFTRISLADLLDGTVQPAYFKDKLVLVGLTVPGILDEVSTPLSQTRNRMPGVEVHANALNNLLDKSSIHELPGFLRAFAALLTAFLLAVVLARSDEKQAVLIWILSLFVTLLAAFALLAAAHWWVSPSLFLVAFSVIFAAVYLYRLDSAARKLDHEYEIMTALLGRDANEAPEQVAGSGLFGFLSEGGINAKIGRQVGMTTKLLGLHKQLESALKTEREALDSQIRFVEMLSHEYRTPLAIIRANLDILEMKDEDLGGQLSGNFSKMKRAVSRLVEVMETSLGRQRLEEARTAQPTSEDIDFSSFLDSLLAESGELWAERRFERYGGGCSGCFVHGDRLMLKTAVLNLIDNAVKYSAVQEPVRVFLEKRDGQAVVSVVNQGTTVAPEELERVFDKFYRGGSSVNTRGAGLGLYLVRKIIEQLGGSVTLTSDDSHYTTATISLPLCQHQ</sequence>
<dbReference type="PRINTS" id="PR00344">
    <property type="entry name" value="BCTRLSENSOR"/>
</dbReference>
<dbReference type="OrthoDB" id="9813151at2"/>
<dbReference type="EMBL" id="FUWR01000004">
    <property type="protein sequence ID" value="SJZ60456.1"/>
    <property type="molecule type" value="Genomic_DNA"/>
</dbReference>
<dbReference type="Gene3D" id="1.10.287.130">
    <property type="match status" value="1"/>
</dbReference>
<keyword evidence="7" id="KW-0472">Membrane</keyword>
<dbReference type="InterPro" id="IPR050351">
    <property type="entry name" value="BphY/WalK/GraS-like"/>
</dbReference>
<dbReference type="STRING" id="115783.SAMN02745119_01090"/>
<dbReference type="InterPro" id="IPR003661">
    <property type="entry name" value="HisK_dim/P_dom"/>
</dbReference>
<dbReference type="SMART" id="SM00388">
    <property type="entry name" value="HisKA"/>
    <property type="match status" value="1"/>
</dbReference>
<reference evidence="10" key="1">
    <citation type="submission" date="2017-02" db="EMBL/GenBank/DDBJ databases">
        <authorList>
            <person name="Varghese N."/>
            <person name="Submissions S."/>
        </authorList>
    </citation>
    <scope>NUCLEOTIDE SEQUENCE [LARGE SCALE GENOMIC DNA]</scope>
    <source>
        <strain evidence="10">ATCC BAA-34</strain>
    </source>
</reference>
<name>A0A1T4M0N3_9BACT</name>
<keyword evidence="7" id="KW-1133">Transmembrane helix</keyword>
<dbReference type="CDD" id="cd00075">
    <property type="entry name" value="HATPase"/>
    <property type="match status" value="1"/>
</dbReference>
<dbReference type="AlphaFoldDB" id="A0A1T4M0N3"/>
<dbReference type="CDD" id="cd00082">
    <property type="entry name" value="HisKA"/>
    <property type="match status" value="1"/>
</dbReference>
<keyword evidence="5" id="KW-0418">Kinase</keyword>
<evidence type="ECO:0000313" key="9">
    <source>
        <dbReference type="EMBL" id="SJZ60456.1"/>
    </source>
</evidence>
<keyword evidence="4" id="KW-0808">Transferase</keyword>
<evidence type="ECO:0000259" key="8">
    <source>
        <dbReference type="PROSITE" id="PS50109"/>
    </source>
</evidence>
<evidence type="ECO:0000256" key="1">
    <source>
        <dbReference type="ARBA" id="ARBA00000085"/>
    </source>
</evidence>
<protein>
    <recommendedName>
        <fullName evidence="2">histidine kinase</fullName>
        <ecNumber evidence="2">2.7.13.3</ecNumber>
    </recommendedName>
</protein>
<dbReference type="SMART" id="SM01080">
    <property type="entry name" value="CHASE2"/>
    <property type="match status" value="1"/>
</dbReference>
<dbReference type="GO" id="GO:0005886">
    <property type="term" value="C:plasma membrane"/>
    <property type="evidence" value="ECO:0007669"/>
    <property type="project" value="TreeGrafter"/>
</dbReference>
<organism evidence="9 10">
    <name type="scientific">Trichlorobacter thiogenes</name>
    <dbReference type="NCBI Taxonomy" id="115783"/>
    <lineage>
        <taxon>Bacteria</taxon>
        <taxon>Pseudomonadati</taxon>
        <taxon>Thermodesulfobacteriota</taxon>
        <taxon>Desulfuromonadia</taxon>
        <taxon>Geobacterales</taxon>
        <taxon>Geobacteraceae</taxon>
        <taxon>Trichlorobacter</taxon>
    </lineage>
</organism>
<keyword evidence="6" id="KW-0902">Two-component regulatory system</keyword>
<dbReference type="SMART" id="SM00387">
    <property type="entry name" value="HATPase_c"/>
    <property type="match status" value="1"/>
</dbReference>
<dbReference type="SUPFAM" id="SSF47384">
    <property type="entry name" value="Homodimeric domain of signal transducing histidine kinase"/>
    <property type="match status" value="1"/>
</dbReference>
<evidence type="ECO:0000313" key="10">
    <source>
        <dbReference type="Proteomes" id="UP000190102"/>
    </source>
</evidence>
<evidence type="ECO:0000256" key="6">
    <source>
        <dbReference type="ARBA" id="ARBA00023012"/>
    </source>
</evidence>
<dbReference type="InterPro" id="IPR005467">
    <property type="entry name" value="His_kinase_dom"/>
</dbReference>
<evidence type="ECO:0000256" key="5">
    <source>
        <dbReference type="ARBA" id="ARBA00022777"/>
    </source>
</evidence>
<dbReference type="Gene3D" id="3.30.565.10">
    <property type="entry name" value="Histidine kinase-like ATPase, C-terminal domain"/>
    <property type="match status" value="1"/>
</dbReference>
<dbReference type="GO" id="GO:0000155">
    <property type="term" value="F:phosphorelay sensor kinase activity"/>
    <property type="evidence" value="ECO:0007669"/>
    <property type="project" value="InterPro"/>
</dbReference>
<evidence type="ECO:0000256" key="2">
    <source>
        <dbReference type="ARBA" id="ARBA00012438"/>
    </source>
</evidence>
<feature type="transmembrane region" description="Helical" evidence="7">
    <location>
        <begin position="311"/>
        <end position="330"/>
    </location>
</feature>
<evidence type="ECO:0000256" key="4">
    <source>
        <dbReference type="ARBA" id="ARBA00022679"/>
    </source>
</evidence>
<dbReference type="EC" id="2.7.13.3" evidence="2"/>
<dbReference type="PANTHER" id="PTHR45453:SF1">
    <property type="entry name" value="PHOSPHATE REGULON SENSOR PROTEIN PHOR"/>
    <property type="match status" value="1"/>
</dbReference>
<keyword evidence="10" id="KW-1185">Reference proteome</keyword>
<dbReference type="Proteomes" id="UP000190102">
    <property type="component" value="Unassembled WGS sequence"/>
</dbReference>
<gene>
    <name evidence="9" type="ORF">SAMN02745119_01090</name>
</gene>
<dbReference type="Pfam" id="PF02518">
    <property type="entry name" value="HATPase_c"/>
    <property type="match status" value="1"/>
</dbReference>
<dbReference type="Pfam" id="PF00512">
    <property type="entry name" value="HisKA"/>
    <property type="match status" value="1"/>
</dbReference>
<proteinExistence type="predicted"/>
<evidence type="ECO:0000256" key="7">
    <source>
        <dbReference type="SAM" id="Phobius"/>
    </source>
</evidence>
<dbReference type="InterPro" id="IPR036097">
    <property type="entry name" value="HisK_dim/P_sf"/>
</dbReference>
<dbReference type="RefSeq" id="WP_078789359.1">
    <property type="nucleotide sequence ID" value="NZ_FUWR01000004.1"/>
</dbReference>
<dbReference type="PROSITE" id="PS50109">
    <property type="entry name" value="HIS_KIN"/>
    <property type="match status" value="1"/>
</dbReference>
<dbReference type="GO" id="GO:0016036">
    <property type="term" value="P:cellular response to phosphate starvation"/>
    <property type="evidence" value="ECO:0007669"/>
    <property type="project" value="TreeGrafter"/>
</dbReference>
<dbReference type="GO" id="GO:0004721">
    <property type="term" value="F:phosphoprotein phosphatase activity"/>
    <property type="evidence" value="ECO:0007669"/>
    <property type="project" value="TreeGrafter"/>
</dbReference>
<dbReference type="InterPro" id="IPR007890">
    <property type="entry name" value="CHASE2"/>
</dbReference>
<keyword evidence="7" id="KW-0812">Transmembrane</keyword>
<dbReference type="InterPro" id="IPR003594">
    <property type="entry name" value="HATPase_dom"/>
</dbReference>
<keyword evidence="3" id="KW-0597">Phosphoprotein</keyword>
<dbReference type="PANTHER" id="PTHR45453">
    <property type="entry name" value="PHOSPHATE REGULON SENSOR PROTEIN PHOR"/>
    <property type="match status" value="1"/>
</dbReference>